<keyword evidence="2" id="KW-1185">Reference proteome</keyword>
<evidence type="ECO:0000313" key="2">
    <source>
        <dbReference type="Proteomes" id="UP000325957"/>
    </source>
</evidence>
<dbReference type="InterPro" id="IPR027417">
    <property type="entry name" value="P-loop_NTPase"/>
</dbReference>
<dbReference type="Gene3D" id="3.40.50.300">
    <property type="entry name" value="P-loop containing nucleotide triphosphate hydrolases"/>
    <property type="match status" value="1"/>
</dbReference>
<gene>
    <name evidence="1" type="ORF">FCK90_02825</name>
</gene>
<dbReference type="EMBL" id="SZWF01000002">
    <property type="protein sequence ID" value="KAA9395352.1"/>
    <property type="molecule type" value="Genomic_DNA"/>
</dbReference>
<proteinExistence type="predicted"/>
<dbReference type="RefSeq" id="WP_158032777.1">
    <property type="nucleotide sequence ID" value="NZ_ML708611.1"/>
</dbReference>
<dbReference type="SUPFAM" id="SSF52540">
    <property type="entry name" value="P-loop containing nucleoside triphosphate hydrolases"/>
    <property type="match status" value="1"/>
</dbReference>
<organism evidence="1 2">
    <name type="scientific">Kocuria coralli</name>
    <dbReference type="NCBI Taxonomy" id="1461025"/>
    <lineage>
        <taxon>Bacteria</taxon>
        <taxon>Bacillati</taxon>
        <taxon>Actinomycetota</taxon>
        <taxon>Actinomycetes</taxon>
        <taxon>Micrococcales</taxon>
        <taxon>Micrococcaceae</taxon>
        <taxon>Kocuria</taxon>
    </lineage>
</organism>
<protein>
    <submittedName>
        <fullName evidence="1">Uncharacterized protein</fullName>
    </submittedName>
</protein>
<reference evidence="1 2" key="1">
    <citation type="submission" date="2019-05" db="EMBL/GenBank/DDBJ databases">
        <title>Kocuria coralli sp. nov., a novel actinobacterium isolated from coral reef seawater.</title>
        <authorList>
            <person name="Li J."/>
        </authorList>
    </citation>
    <scope>NUCLEOTIDE SEQUENCE [LARGE SCALE GENOMIC DNA]</scope>
    <source>
        <strain evidence="1 2">SCSIO 13007</strain>
    </source>
</reference>
<dbReference type="Proteomes" id="UP000325957">
    <property type="component" value="Unassembled WGS sequence"/>
</dbReference>
<evidence type="ECO:0000313" key="1">
    <source>
        <dbReference type="EMBL" id="KAA9395352.1"/>
    </source>
</evidence>
<dbReference type="AlphaFoldDB" id="A0A5J5L0G9"/>
<comment type="caution">
    <text evidence="1">The sequence shown here is derived from an EMBL/GenBank/DDBJ whole genome shotgun (WGS) entry which is preliminary data.</text>
</comment>
<accession>A0A5J5L0G9</accession>
<dbReference type="OrthoDB" id="3518032at2"/>
<name>A0A5J5L0G9_9MICC</name>
<sequence>MHDVELQIDPVIAERNPSGVDLMHQLDSPKRRPHLIGIDGRSGAGKTSLAAQLSAVLSVTRDVVTFHLEDVYPGWDGLAEGMETYNESILNVLRDQHDAYWTAWDWLAQTTGGPRLTRCAEIVILEGVGACNRAAREILDVSVWVELPDAQRRARALTRDGKNYERFWDRWAGQEAQYLAVDPVWESAGIIQPGPTA</sequence>